<dbReference type="RefSeq" id="YP_009623703.1">
    <property type="nucleotide sequence ID" value="NC_042116.1"/>
</dbReference>
<protein>
    <submittedName>
        <fullName evidence="1">Uncharacterized protein</fullName>
    </submittedName>
</protein>
<reference evidence="2 4" key="3">
    <citation type="submission" date="2019-06" db="EMBL/GenBank/DDBJ databases">
        <authorList>
            <person name="Bower L."/>
            <person name="Leinonen R."/>
        </authorList>
    </citation>
    <scope>NUCLEOTIDE SEQUENCE [LARGE SCALE GENOMIC DNA]</scope>
</reference>
<dbReference type="EMBL" id="LR596615">
    <property type="protein sequence ID" value="VUE36139.1"/>
    <property type="molecule type" value="Genomic_DNA"/>
</dbReference>
<dbReference type="OrthoDB" id="26779at10239"/>
<dbReference type="KEGG" id="vg:40100511"/>
<dbReference type="GeneID" id="40100511"/>
<name>A0A2C9CX31_9CAUD</name>
<keyword evidence="3" id="KW-1185">Reference proteome</keyword>
<dbReference type="EMBL" id="LT960551">
    <property type="protein sequence ID" value="SOK58370.1"/>
    <property type="molecule type" value="Genomic_DNA"/>
</dbReference>
<reference evidence="3" key="1">
    <citation type="submission" date="2017-10" db="EMBL/GenBank/DDBJ databases">
        <authorList>
            <person name="Skurnik M."/>
        </authorList>
    </citation>
    <scope>NUCLEOTIDE SEQUENCE [LARGE SCALE GENOMIC DNA]</scope>
</reference>
<evidence type="ECO:0000313" key="2">
    <source>
        <dbReference type="EMBL" id="VUE36139.1"/>
    </source>
</evidence>
<proteinExistence type="predicted"/>
<organism evidence="1 3">
    <name type="scientific">Yersinia phage fHe-Yen9-04</name>
    <dbReference type="NCBI Taxonomy" id="2052742"/>
    <lineage>
        <taxon>Viruses</taxon>
        <taxon>Duplodnaviria</taxon>
        <taxon>Heunggongvirae</taxon>
        <taxon>Uroviricota</taxon>
        <taxon>Caudoviricetes</taxon>
        <taxon>Eneladusvirus</taxon>
        <taxon>Eneladusvirus Yen904</taxon>
    </lineage>
</organism>
<evidence type="ECO:0000313" key="1">
    <source>
        <dbReference type="EMBL" id="SOK58370.1"/>
    </source>
</evidence>
<dbReference type="Proteomes" id="UP000240931">
    <property type="component" value="Segment"/>
</dbReference>
<evidence type="ECO:0000313" key="4">
    <source>
        <dbReference type="Proteomes" id="UP000317227"/>
    </source>
</evidence>
<gene>
    <name evidence="1" type="primary">g093</name>
</gene>
<sequence length="90" mass="10458">MKMLVVIVLAIILLVALIAIFKSLLDIKTNETNSKKNTRNYKVRFDAAAEKYYIVNELQTHDEPVVNWTGRRVMYKEKPKAEFVTEKLNS</sequence>
<reference evidence="1" key="2">
    <citation type="submission" date="2017-10" db="EMBL/GenBank/DDBJ databases">
        <authorList>
            <person name="Banno H."/>
            <person name="Chua N.-H."/>
        </authorList>
    </citation>
    <scope>NUCLEOTIDE SEQUENCE [LARGE SCALE GENOMIC DNA]</scope>
</reference>
<dbReference type="Proteomes" id="UP000317227">
    <property type="component" value="Segment"/>
</dbReference>
<evidence type="ECO:0000313" key="3">
    <source>
        <dbReference type="Proteomes" id="UP000240931"/>
    </source>
</evidence>
<accession>A0A2C9CX31</accession>